<gene>
    <name evidence="2" type="ORF">HJC23_008611</name>
</gene>
<evidence type="ECO:0000256" key="1">
    <source>
        <dbReference type="SAM" id="MobiDB-lite"/>
    </source>
</evidence>
<evidence type="ECO:0000313" key="2">
    <source>
        <dbReference type="EMBL" id="KAL3796291.1"/>
    </source>
</evidence>
<sequence length="718" mass="79895">MIAKKFLPRSNSSSASNASKSSTSFLFRKKKSLSDAAPPTPPTPAVPRPISPSERHYFSQTNGGCNAPLTPLSHHYSSNAALLSLFHAAILQDDSLNSLVADGTLTLLDDVAYAAGVRYVEVALFTIPRHGYFETEEYREERRRSVVEARRVVHLLGGLVREERRGDDGGEEKVEEEGEDTRSKRETIHKLAVAAQQSYDQIMMEPEKPNGHSFRSVEAQYSSWKEYVLDGADNLCSLLTVLDCGSLGTVHGKDESVDHPANVHVDAEKTERGNFHYVLRRIPNRIYAKCLGNAASNATNSSAASQNISQKNSGLSMNRSFSNYSQTQPSVEELDIVESCGSIMTEKFVPDVTVDAATSNRTVEVLAAGGGQPMRQDSDGFDRGEIALALSLSRRDCDMATTENTQYQCTKPLHYSNNISAQTKLYAQKFHSLVESEKVHVRFLDTYQGRIPGSTNGCTVIAPLTCIQYFITPESNTHSSHAWNHGLPDEHIHQVIDVHAPTILSNVRSKLNLAPDSFIIPSDVHDHLLQVGLLSPTSFVGVIGGNILDDHHLMQLKNALLLSDDDNERMRLKVALHVIHSPGDERVFVELIDSLPIPEAWVSPRGRHSSSNSCDSSVCEEREPASDSGYADESANGIGDEWERYERFDFKTADDELPMNAVRIRCTDMEHLDTLLRHYALSKFSLEEQKFIDENPWEDNNSYFDPRVFQAFIWSEPE</sequence>
<feature type="region of interest" description="Disordered" evidence="1">
    <location>
        <begin position="604"/>
        <end position="634"/>
    </location>
</feature>
<feature type="region of interest" description="Disordered" evidence="1">
    <location>
        <begin position="164"/>
        <end position="184"/>
    </location>
</feature>
<feature type="compositionally biased region" description="Pro residues" evidence="1">
    <location>
        <begin position="38"/>
        <end position="50"/>
    </location>
</feature>
<proteinExistence type="predicted"/>
<comment type="caution">
    <text evidence="2">The sequence shown here is derived from an EMBL/GenBank/DDBJ whole genome shotgun (WGS) entry which is preliminary data.</text>
</comment>
<feature type="compositionally biased region" description="Low complexity" evidence="1">
    <location>
        <begin position="10"/>
        <end position="24"/>
    </location>
</feature>
<accession>A0ABD3Q9A6</accession>
<organism evidence="2 3">
    <name type="scientific">Cyclotella cryptica</name>
    <dbReference type="NCBI Taxonomy" id="29204"/>
    <lineage>
        <taxon>Eukaryota</taxon>
        <taxon>Sar</taxon>
        <taxon>Stramenopiles</taxon>
        <taxon>Ochrophyta</taxon>
        <taxon>Bacillariophyta</taxon>
        <taxon>Coscinodiscophyceae</taxon>
        <taxon>Thalassiosirophycidae</taxon>
        <taxon>Stephanodiscales</taxon>
        <taxon>Stephanodiscaceae</taxon>
        <taxon>Cyclotella</taxon>
    </lineage>
</organism>
<dbReference type="AlphaFoldDB" id="A0ABD3Q9A6"/>
<keyword evidence="3" id="KW-1185">Reference proteome</keyword>
<evidence type="ECO:0000313" key="3">
    <source>
        <dbReference type="Proteomes" id="UP001516023"/>
    </source>
</evidence>
<dbReference type="Proteomes" id="UP001516023">
    <property type="component" value="Unassembled WGS sequence"/>
</dbReference>
<reference evidence="2 3" key="1">
    <citation type="journal article" date="2020" name="G3 (Bethesda)">
        <title>Improved Reference Genome for Cyclotella cryptica CCMP332, a Model for Cell Wall Morphogenesis, Salinity Adaptation, and Lipid Production in Diatoms (Bacillariophyta).</title>
        <authorList>
            <person name="Roberts W.R."/>
            <person name="Downey K.M."/>
            <person name="Ruck E.C."/>
            <person name="Traller J.C."/>
            <person name="Alverson A.J."/>
        </authorList>
    </citation>
    <scope>NUCLEOTIDE SEQUENCE [LARGE SCALE GENOMIC DNA]</scope>
    <source>
        <strain evidence="2 3">CCMP332</strain>
    </source>
</reference>
<protein>
    <submittedName>
        <fullName evidence="2">Uncharacterized protein</fullName>
    </submittedName>
</protein>
<name>A0ABD3Q9A6_9STRA</name>
<dbReference type="EMBL" id="JABMIG020000064">
    <property type="protein sequence ID" value="KAL3796291.1"/>
    <property type="molecule type" value="Genomic_DNA"/>
</dbReference>
<feature type="region of interest" description="Disordered" evidence="1">
    <location>
        <begin position="1"/>
        <end position="62"/>
    </location>
</feature>